<dbReference type="GO" id="GO:0005737">
    <property type="term" value="C:cytoplasm"/>
    <property type="evidence" value="ECO:0007669"/>
    <property type="project" value="TreeGrafter"/>
</dbReference>
<dbReference type="GO" id="GO:0046872">
    <property type="term" value="F:metal ion binding"/>
    <property type="evidence" value="ECO:0007669"/>
    <property type="project" value="UniProtKB-KW"/>
</dbReference>
<dbReference type="GO" id="GO:0051537">
    <property type="term" value="F:2 iron, 2 sulfur cluster binding"/>
    <property type="evidence" value="ECO:0007669"/>
    <property type="project" value="UniProtKB-KW"/>
</dbReference>
<dbReference type="PRINTS" id="PR00162">
    <property type="entry name" value="RIESKE"/>
</dbReference>
<protein>
    <submittedName>
        <fullName evidence="8">FAD-dependent oxidoreductase</fullName>
    </submittedName>
</protein>
<keyword evidence="2" id="KW-0479">Metal-binding</keyword>
<keyword evidence="1" id="KW-0001">2Fe-2S</keyword>
<dbReference type="GeneID" id="56029604"/>
<feature type="region of interest" description="Disordered" evidence="6">
    <location>
        <begin position="1"/>
        <end position="36"/>
    </location>
</feature>
<dbReference type="PANTHER" id="PTHR13847">
    <property type="entry name" value="SARCOSINE DEHYDROGENASE-RELATED"/>
    <property type="match status" value="1"/>
</dbReference>
<dbReference type="OrthoDB" id="5623at2157"/>
<accession>A0A7D5KV11</accession>
<dbReference type="KEGG" id="halg:HUG10_12185"/>
<dbReference type="AlphaFoldDB" id="A0A7D5KV11"/>
<keyword evidence="3" id="KW-0408">Iron</keyword>
<dbReference type="Pfam" id="PF00355">
    <property type="entry name" value="Rieske"/>
    <property type="match status" value="1"/>
</dbReference>
<evidence type="ECO:0000256" key="3">
    <source>
        <dbReference type="ARBA" id="ARBA00023004"/>
    </source>
</evidence>
<dbReference type="Gene3D" id="3.50.50.60">
    <property type="entry name" value="FAD/NAD(P)-binding domain"/>
    <property type="match status" value="1"/>
</dbReference>
<keyword evidence="5" id="KW-1015">Disulfide bond</keyword>
<dbReference type="GO" id="GO:0016020">
    <property type="term" value="C:membrane"/>
    <property type="evidence" value="ECO:0007669"/>
    <property type="project" value="InterPro"/>
</dbReference>
<proteinExistence type="predicted"/>
<reference evidence="8 9" key="1">
    <citation type="submission" date="2020-07" db="EMBL/GenBank/DDBJ databases">
        <title>Gai3-2, isolated from salt lake.</title>
        <authorList>
            <person name="Cui H."/>
            <person name="Shi X."/>
        </authorList>
    </citation>
    <scope>NUCLEOTIDE SEQUENCE [LARGE SCALE GENOMIC DNA]</scope>
    <source>
        <strain evidence="8 9">Gai3-2</strain>
    </source>
</reference>
<dbReference type="PROSITE" id="PS51296">
    <property type="entry name" value="RIESKE"/>
    <property type="match status" value="1"/>
</dbReference>
<dbReference type="Gene3D" id="2.102.10.10">
    <property type="entry name" value="Rieske [2Fe-2S] iron-sulphur domain"/>
    <property type="match status" value="1"/>
</dbReference>
<evidence type="ECO:0000256" key="5">
    <source>
        <dbReference type="ARBA" id="ARBA00023157"/>
    </source>
</evidence>
<sequence>MSPTDEFHDPNASRPDGTRTSVWTGTSPATDYDPLSDGDHVDVAVVGGGIVGLTAAAELVAAGRSVALVERDRIVSGATGNTTAKVTSQHGVIYRHLMELAGATVARAYAEANEAAIDYVESTADDLDVDCGFRRLPAYVYTHDPDERRRYRAEADAARHLGIPARAVDSIPLPDQPAAAVRFDDQAEFHPRKYLLALAESVVEDGGRIYEETRAVDVEDGSDGPCRVDTDRGELAADAVVLATHFPMVDPAFYFARLHPKKSYVVAVDAADPPDEGVFYRAGEPYLSVRTCETDEHGTLTLVGGQNHKTGQGGSVAERFDRVEASAHEHFDVSAVPYRWSTQDFVSVDRRPYVGELERREDLYVATGFGGWGMTNGTAAGRLIADLVRGRSNDWAQSFDPARVPDGEGTGTLLRENLNVGRQYVEDWARKPFSSPGNQTLRNLSPGEGTVVRRGTDLIGVSRGEDGDLQAVSAVCPHMGCVVSWNDGEGTWDCPCHGSRFEADGHVIDGPAVDDLPTKDD</sequence>
<gene>
    <name evidence="8" type="ORF">HUG10_12185</name>
</gene>
<feature type="compositionally biased region" description="Polar residues" evidence="6">
    <location>
        <begin position="18"/>
        <end position="29"/>
    </location>
</feature>
<dbReference type="Proteomes" id="UP000509750">
    <property type="component" value="Chromosome"/>
</dbReference>
<evidence type="ECO:0000256" key="1">
    <source>
        <dbReference type="ARBA" id="ARBA00022714"/>
    </source>
</evidence>
<keyword evidence="4" id="KW-0411">Iron-sulfur</keyword>
<evidence type="ECO:0000259" key="7">
    <source>
        <dbReference type="PROSITE" id="PS51296"/>
    </source>
</evidence>
<dbReference type="Pfam" id="PF01266">
    <property type="entry name" value="DAO"/>
    <property type="match status" value="1"/>
</dbReference>
<evidence type="ECO:0000256" key="4">
    <source>
        <dbReference type="ARBA" id="ARBA00023014"/>
    </source>
</evidence>
<dbReference type="EMBL" id="CP058529">
    <property type="protein sequence ID" value="QLG28260.1"/>
    <property type="molecule type" value="Genomic_DNA"/>
</dbReference>
<dbReference type="SUPFAM" id="SSF50022">
    <property type="entry name" value="ISP domain"/>
    <property type="match status" value="1"/>
</dbReference>
<dbReference type="RefSeq" id="WP_179169835.1">
    <property type="nucleotide sequence ID" value="NZ_CP058529.1"/>
</dbReference>
<dbReference type="InterPro" id="IPR036922">
    <property type="entry name" value="Rieske_2Fe-2S_sf"/>
</dbReference>
<dbReference type="InterPro" id="IPR036188">
    <property type="entry name" value="FAD/NAD-bd_sf"/>
</dbReference>
<organism evidence="8 9">
    <name type="scientific">Halorarum halophilum</name>
    <dbReference type="NCBI Taxonomy" id="2743090"/>
    <lineage>
        <taxon>Archaea</taxon>
        <taxon>Methanobacteriati</taxon>
        <taxon>Methanobacteriota</taxon>
        <taxon>Stenosarchaea group</taxon>
        <taxon>Halobacteria</taxon>
        <taxon>Halobacteriales</taxon>
        <taxon>Haloferacaceae</taxon>
        <taxon>Halorarum</taxon>
    </lineage>
</organism>
<dbReference type="InterPro" id="IPR017941">
    <property type="entry name" value="Rieske_2Fe-2S"/>
</dbReference>
<keyword evidence="9" id="KW-1185">Reference proteome</keyword>
<evidence type="ECO:0000313" key="8">
    <source>
        <dbReference type="EMBL" id="QLG28260.1"/>
    </source>
</evidence>
<dbReference type="PANTHER" id="PTHR13847:SF274">
    <property type="entry name" value="RIESKE 2FE-2S IRON-SULFUR PROTEIN YHFW-RELATED"/>
    <property type="match status" value="1"/>
</dbReference>
<evidence type="ECO:0000256" key="2">
    <source>
        <dbReference type="ARBA" id="ARBA00022723"/>
    </source>
</evidence>
<evidence type="ECO:0000256" key="6">
    <source>
        <dbReference type="SAM" id="MobiDB-lite"/>
    </source>
</evidence>
<dbReference type="InterPro" id="IPR005805">
    <property type="entry name" value="Rieske_Fe-S_prot_C"/>
</dbReference>
<evidence type="ECO:0000313" key="9">
    <source>
        <dbReference type="Proteomes" id="UP000509750"/>
    </source>
</evidence>
<dbReference type="Gene3D" id="3.30.9.10">
    <property type="entry name" value="D-Amino Acid Oxidase, subunit A, domain 2"/>
    <property type="match status" value="1"/>
</dbReference>
<dbReference type="InterPro" id="IPR006076">
    <property type="entry name" value="FAD-dep_OxRdtase"/>
</dbReference>
<feature type="domain" description="Rieske" evidence="7">
    <location>
        <begin position="436"/>
        <end position="521"/>
    </location>
</feature>
<dbReference type="SUPFAM" id="SSF51905">
    <property type="entry name" value="FAD/NAD(P)-binding domain"/>
    <property type="match status" value="1"/>
</dbReference>
<name>A0A7D5KV11_9EURY</name>
<feature type="compositionally biased region" description="Basic and acidic residues" evidence="6">
    <location>
        <begin position="1"/>
        <end position="11"/>
    </location>
</feature>